<keyword evidence="3" id="KW-1185">Reference proteome</keyword>
<dbReference type="AlphaFoldDB" id="L8TL79"/>
<keyword evidence="1" id="KW-0472">Membrane</keyword>
<comment type="caution">
    <text evidence="2">The sequence shown here is derived from an EMBL/GenBank/DDBJ whole genome shotgun (WGS) entry which is preliminary data.</text>
</comment>
<gene>
    <name evidence="2" type="ORF">G205_14363</name>
</gene>
<accession>L8TL79</accession>
<keyword evidence="1" id="KW-1133">Transmembrane helix</keyword>
<keyword evidence="1" id="KW-0812">Transmembrane</keyword>
<proteinExistence type="predicted"/>
<dbReference type="Proteomes" id="UP000011189">
    <property type="component" value="Unassembled WGS sequence"/>
</dbReference>
<name>L8TL79_9MICC</name>
<feature type="transmembrane region" description="Helical" evidence="1">
    <location>
        <begin position="6"/>
        <end position="24"/>
    </location>
</feature>
<reference evidence="3" key="1">
    <citation type="journal article" date="2013" name="Genome Announc.">
        <title>Draft Genome Sequence of the 2-Chloro-4-Nitrophenol-Degrading Bacterium Arthrobacter sp. Strain SJCon.</title>
        <authorList>
            <person name="Vikram S."/>
            <person name="Kumar S."/>
            <person name="Vaidya B."/>
            <person name="Pinnaka A.K."/>
            <person name="Raghava G.P."/>
        </authorList>
    </citation>
    <scope>NUCLEOTIDE SEQUENCE [LARGE SCALE GENOMIC DNA]</scope>
    <source>
        <strain evidence="3">SJCon</strain>
    </source>
</reference>
<evidence type="ECO:0000313" key="3">
    <source>
        <dbReference type="Proteomes" id="UP000011189"/>
    </source>
</evidence>
<sequence length="72" mass="7815">MISGQLGLALMLIGLVMTFPITIFESRYPRQKGKSWGSRRIALMTLGFTGVLLSLFASAAMFLTARSGGYDP</sequence>
<feature type="transmembrane region" description="Helical" evidence="1">
    <location>
        <begin position="45"/>
        <end position="65"/>
    </location>
</feature>
<evidence type="ECO:0000313" key="2">
    <source>
        <dbReference type="EMBL" id="ELT44033.1"/>
    </source>
</evidence>
<organism evidence="2 3">
    <name type="scientific">Arthrobacter nitrophenolicus</name>
    <dbReference type="NCBI Taxonomy" id="683150"/>
    <lineage>
        <taxon>Bacteria</taxon>
        <taxon>Bacillati</taxon>
        <taxon>Actinomycetota</taxon>
        <taxon>Actinomycetes</taxon>
        <taxon>Micrococcales</taxon>
        <taxon>Micrococcaceae</taxon>
        <taxon>Arthrobacter</taxon>
    </lineage>
</organism>
<protein>
    <submittedName>
        <fullName evidence="2">Uncharacterized protein</fullName>
    </submittedName>
</protein>
<dbReference type="EMBL" id="AOFD01000032">
    <property type="protein sequence ID" value="ELT44033.1"/>
    <property type="molecule type" value="Genomic_DNA"/>
</dbReference>
<evidence type="ECO:0000256" key="1">
    <source>
        <dbReference type="SAM" id="Phobius"/>
    </source>
</evidence>